<accession>A0A5J4VJD4</accession>
<feature type="region of interest" description="Disordered" evidence="1">
    <location>
        <begin position="1"/>
        <end position="35"/>
    </location>
</feature>
<dbReference type="SUPFAM" id="SSF56112">
    <property type="entry name" value="Protein kinase-like (PK-like)"/>
    <property type="match status" value="1"/>
</dbReference>
<protein>
    <recommendedName>
        <fullName evidence="4">Protein kinase domain-containing protein</fullName>
    </recommendedName>
</protein>
<evidence type="ECO:0000313" key="3">
    <source>
        <dbReference type="Proteomes" id="UP000324800"/>
    </source>
</evidence>
<gene>
    <name evidence="2" type="ORF">EZS28_021865</name>
</gene>
<sequence>MSLDSSVASSYNSTSGAYTTDRSARSSTITLSKDFENKRRNSQGIIHVSEELKLPVDPTPENPPARLYESALYPYPQPNFLIDEAELSNGKLIGKGGYGEIYCGTYRGICVAWKIQKKGTSQSDSDSDQSIEFSEN</sequence>
<feature type="non-terminal residue" evidence="2">
    <location>
        <position position="136"/>
    </location>
</feature>
<dbReference type="Proteomes" id="UP000324800">
    <property type="component" value="Unassembled WGS sequence"/>
</dbReference>
<dbReference type="InterPro" id="IPR011009">
    <property type="entry name" value="Kinase-like_dom_sf"/>
</dbReference>
<reference evidence="2 3" key="1">
    <citation type="submission" date="2019-03" db="EMBL/GenBank/DDBJ databases">
        <title>Single cell metagenomics reveals metabolic interactions within the superorganism composed of flagellate Streblomastix strix and complex community of Bacteroidetes bacteria on its surface.</title>
        <authorList>
            <person name="Treitli S.C."/>
            <person name="Kolisko M."/>
            <person name="Husnik F."/>
            <person name="Keeling P."/>
            <person name="Hampl V."/>
        </authorList>
    </citation>
    <scope>NUCLEOTIDE SEQUENCE [LARGE SCALE GENOMIC DNA]</scope>
    <source>
        <strain evidence="2">ST1C</strain>
    </source>
</reference>
<evidence type="ECO:0000313" key="2">
    <source>
        <dbReference type="EMBL" id="KAA6382610.1"/>
    </source>
</evidence>
<feature type="compositionally biased region" description="Polar residues" evidence="1">
    <location>
        <begin position="1"/>
        <end position="31"/>
    </location>
</feature>
<evidence type="ECO:0000256" key="1">
    <source>
        <dbReference type="SAM" id="MobiDB-lite"/>
    </source>
</evidence>
<evidence type="ECO:0008006" key="4">
    <source>
        <dbReference type="Google" id="ProtNLM"/>
    </source>
</evidence>
<dbReference type="AlphaFoldDB" id="A0A5J4VJD4"/>
<dbReference type="Gene3D" id="3.30.200.20">
    <property type="entry name" value="Phosphorylase Kinase, domain 1"/>
    <property type="match status" value="1"/>
</dbReference>
<name>A0A5J4VJD4_9EUKA</name>
<proteinExistence type="predicted"/>
<comment type="caution">
    <text evidence="2">The sequence shown here is derived from an EMBL/GenBank/DDBJ whole genome shotgun (WGS) entry which is preliminary data.</text>
</comment>
<organism evidence="2 3">
    <name type="scientific">Streblomastix strix</name>
    <dbReference type="NCBI Taxonomy" id="222440"/>
    <lineage>
        <taxon>Eukaryota</taxon>
        <taxon>Metamonada</taxon>
        <taxon>Preaxostyla</taxon>
        <taxon>Oxymonadida</taxon>
        <taxon>Streblomastigidae</taxon>
        <taxon>Streblomastix</taxon>
    </lineage>
</organism>
<dbReference type="EMBL" id="SNRW01006687">
    <property type="protein sequence ID" value="KAA6382610.1"/>
    <property type="molecule type" value="Genomic_DNA"/>
</dbReference>